<evidence type="ECO:0000256" key="13">
    <source>
        <dbReference type="ARBA" id="ARBA00022989"/>
    </source>
</evidence>
<dbReference type="InterPro" id="IPR057992">
    <property type="entry name" value="TPR_SYVN1_N"/>
</dbReference>
<feature type="compositionally biased region" description="Basic and acidic residues" evidence="19">
    <location>
        <begin position="583"/>
        <end position="592"/>
    </location>
</feature>
<reference evidence="22" key="1">
    <citation type="submission" date="2023-06" db="EMBL/GenBank/DDBJ databases">
        <title>Genomic analysis of the entomopathogenic nematode Steinernema hermaphroditum.</title>
        <authorList>
            <person name="Schwarz E.M."/>
            <person name="Heppert J.K."/>
            <person name="Baniya A."/>
            <person name="Schwartz H.T."/>
            <person name="Tan C.-H."/>
            <person name="Antoshechkin I."/>
            <person name="Sternberg P.W."/>
            <person name="Goodrich-Blair H."/>
            <person name="Dillman A.R."/>
        </authorList>
    </citation>
    <scope>NUCLEOTIDE SEQUENCE</scope>
    <source>
        <strain evidence="22">PS9179</strain>
        <tissue evidence="22">Whole animal</tissue>
    </source>
</reference>
<feature type="transmembrane region" description="Helical" evidence="20">
    <location>
        <begin position="48"/>
        <end position="67"/>
    </location>
</feature>
<comment type="similarity">
    <text evidence="4">Belongs to the HRD1 family.</text>
</comment>
<dbReference type="CDD" id="cd16479">
    <property type="entry name" value="RING-H2_synoviolin"/>
    <property type="match status" value="1"/>
</dbReference>
<dbReference type="InterPro" id="IPR050731">
    <property type="entry name" value="HRD1_E3_ubiq-ligases"/>
</dbReference>
<feature type="compositionally biased region" description="Low complexity" evidence="19">
    <location>
        <begin position="395"/>
        <end position="425"/>
    </location>
</feature>
<dbReference type="SMART" id="SM00184">
    <property type="entry name" value="RING"/>
    <property type="match status" value="1"/>
</dbReference>
<feature type="transmembrane region" description="Helical" evidence="20">
    <location>
        <begin position="103"/>
        <end position="122"/>
    </location>
</feature>
<evidence type="ECO:0000256" key="2">
    <source>
        <dbReference type="ARBA" id="ARBA00004477"/>
    </source>
</evidence>
<dbReference type="SUPFAM" id="SSF57850">
    <property type="entry name" value="RING/U-box"/>
    <property type="match status" value="1"/>
</dbReference>
<evidence type="ECO:0000259" key="21">
    <source>
        <dbReference type="PROSITE" id="PS50089"/>
    </source>
</evidence>
<dbReference type="EMBL" id="JAUCMV010000003">
    <property type="protein sequence ID" value="KAK0413365.1"/>
    <property type="molecule type" value="Genomic_DNA"/>
</dbReference>
<dbReference type="InterPro" id="IPR001841">
    <property type="entry name" value="Znf_RING"/>
</dbReference>
<dbReference type="InterPro" id="IPR058051">
    <property type="entry name" value="Znf_RING_synoviolin"/>
</dbReference>
<comment type="subcellular location">
    <subcellularLocation>
        <location evidence="2">Endoplasmic reticulum membrane</location>
        <topology evidence="2">Multi-pass membrane protein</topology>
    </subcellularLocation>
</comment>
<dbReference type="GO" id="GO:0005789">
    <property type="term" value="C:endoplasmic reticulum membrane"/>
    <property type="evidence" value="ECO:0007669"/>
    <property type="project" value="UniProtKB-SubCell"/>
</dbReference>
<evidence type="ECO:0000313" key="22">
    <source>
        <dbReference type="EMBL" id="KAK0413365.1"/>
    </source>
</evidence>
<dbReference type="Gene3D" id="3.30.40.10">
    <property type="entry name" value="Zinc/RING finger domain, C3HC4 (zinc finger)"/>
    <property type="match status" value="1"/>
</dbReference>
<protein>
    <recommendedName>
        <fullName evidence="15">E3 ubiquitin-protein ligase hrd-1</fullName>
        <ecNumber evidence="5">2.3.2.27</ecNumber>
    </recommendedName>
    <alternativeName>
        <fullName evidence="17">RING-type E3 ubiquitin transferase hrd-1</fullName>
    </alternativeName>
    <alternativeName>
        <fullName evidence="16">Suppressor/enhancer of lin-12</fullName>
    </alternativeName>
</protein>
<evidence type="ECO:0000256" key="16">
    <source>
        <dbReference type="ARBA" id="ARBA00075113"/>
    </source>
</evidence>
<evidence type="ECO:0000256" key="10">
    <source>
        <dbReference type="ARBA" id="ARBA00022786"/>
    </source>
</evidence>
<keyword evidence="7 20" id="KW-0812">Transmembrane</keyword>
<evidence type="ECO:0000256" key="11">
    <source>
        <dbReference type="ARBA" id="ARBA00022824"/>
    </source>
</evidence>
<evidence type="ECO:0000256" key="15">
    <source>
        <dbReference type="ARBA" id="ARBA00070586"/>
    </source>
</evidence>
<evidence type="ECO:0000256" key="7">
    <source>
        <dbReference type="ARBA" id="ARBA00022692"/>
    </source>
</evidence>
<evidence type="ECO:0000256" key="20">
    <source>
        <dbReference type="SAM" id="Phobius"/>
    </source>
</evidence>
<dbReference type="GO" id="GO:0043161">
    <property type="term" value="P:proteasome-mediated ubiquitin-dependent protein catabolic process"/>
    <property type="evidence" value="ECO:0007669"/>
    <property type="project" value="TreeGrafter"/>
</dbReference>
<feature type="compositionally biased region" description="Pro residues" evidence="19">
    <location>
        <begin position="426"/>
        <end position="437"/>
    </location>
</feature>
<keyword evidence="8" id="KW-0479">Metal-binding</keyword>
<feature type="region of interest" description="Disordered" evidence="19">
    <location>
        <begin position="395"/>
        <end position="437"/>
    </location>
</feature>
<evidence type="ECO:0000256" key="12">
    <source>
        <dbReference type="ARBA" id="ARBA00022833"/>
    </source>
</evidence>
<evidence type="ECO:0000256" key="14">
    <source>
        <dbReference type="ARBA" id="ARBA00023136"/>
    </source>
</evidence>
<keyword evidence="6" id="KW-0808">Transferase</keyword>
<proteinExistence type="inferred from homology"/>
<evidence type="ECO:0000256" key="4">
    <source>
        <dbReference type="ARBA" id="ARBA00010089"/>
    </source>
</evidence>
<keyword evidence="12" id="KW-0862">Zinc</keyword>
<evidence type="ECO:0000256" key="6">
    <source>
        <dbReference type="ARBA" id="ARBA00022679"/>
    </source>
</evidence>
<dbReference type="PANTHER" id="PTHR22763">
    <property type="entry name" value="RING ZINC FINGER PROTEIN"/>
    <property type="match status" value="1"/>
</dbReference>
<name>A0AA39HWE7_9BILA</name>
<feature type="region of interest" description="Disordered" evidence="19">
    <location>
        <begin position="514"/>
        <end position="629"/>
    </location>
</feature>
<feature type="compositionally biased region" description="Low complexity" evidence="19">
    <location>
        <begin position="514"/>
        <end position="530"/>
    </location>
</feature>
<dbReference type="PROSITE" id="PS50089">
    <property type="entry name" value="ZF_RING_2"/>
    <property type="match status" value="1"/>
</dbReference>
<evidence type="ECO:0000256" key="8">
    <source>
        <dbReference type="ARBA" id="ARBA00022723"/>
    </source>
</evidence>
<dbReference type="Pfam" id="PF13639">
    <property type="entry name" value="zf-RING_2"/>
    <property type="match status" value="1"/>
</dbReference>
<evidence type="ECO:0000256" key="3">
    <source>
        <dbReference type="ARBA" id="ARBA00004906"/>
    </source>
</evidence>
<evidence type="ECO:0000256" key="1">
    <source>
        <dbReference type="ARBA" id="ARBA00000900"/>
    </source>
</evidence>
<dbReference type="Pfam" id="PF25563">
    <property type="entry name" value="TPR_SYVN1_N"/>
    <property type="match status" value="1"/>
</dbReference>
<keyword evidence="11" id="KW-0256">Endoplasmic reticulum</keyword>
<keyword evidence="14 20" id="KW-0472">Membrane</keyword>
<evidence type="ECO:0000256" key="19">
    <source>
        <dbReference type="SAM" id="MobiDB-lite"/>
    </source>
</evidence>
<organism evidence="22 23">
    <name type="scientific">Steinernema hermaphroditum</name>
    <dbReference type="NCBI Taxonomy" id="289476"/>
    <lineage>
        <taxon>Eukaryota</taxon>
        <taxon>Metazoa</taxon>
        <taxon>Ecdysozoa</taxon>
        <taxon>Nematoda</taxon>
        <taxon>Chromadorea</taxon>
        <taxon>Rhabditida</taxon>
        <taxon>Tylenchina</taxon>
        <taxon>Panagrolaimomorpha</taxon>
        <taxon>Strongyloidoidea</taxon>
        <taxon>Steinernematidae</taxon>
        <taxon>Steinernema</taxon>
    </lineage>
</organism>
<dbReference type="InterPro" id="IPR013083">
    <property type="entry name" value="Znf_RING/FYVE/PHD"/>
</dbReference>
<dbReference type="GO" id="GO:0008270">
    <property type="term" value="F:zinc ion binding"/>
    <property type="evidence" value="ECO:0007669"/>
    <property type="project" value="UniProtKB-KW"/>
</dbReference>
<gene>
    <name evidence="22" type="ORF">QR680_006761</name>
</gene>
<dbReference type="EC" id="2.3.2.27" evidence="5"/>
<dbReference type="PANTHER" id="PTHR22763:SF184">
    <property type="entry name" value="E3 UBIQUITIN-PROTEIN LIGASE SYNOVIOLIN"/>
    <property type="match status" value="1"/>
</dbReference>
<feature type="transmembrane region" description="Helical" evidence="20">
    <location>
        <begin position="213"/>
        <end position="237"/>
    </location>
</feature>
<keyword evidence="13 20" id="KW-1133">Transmembrane helix</keyword>
<dbReference type="GO" id="GO:0061630">
    <property type="term" value="F:ubiquitin protein ligase activity"/>
    <property type="evidence" value="ECO:0007669"/>
    <property type="project" value="UniProtKB-EC"/>
</dbReference>
<keyword evidence="10" id="KW-0833">Ubl conjugation pathway</keyword>
<comment type="caution">
    <text evidence="22">The sequence shown here is derived from an EMBL/GenBank/DDBJ whole genome shotgun (WGS) entry which is preliminary data.</text>
</comment>
<feature type="transmembrane region" description="Helical" evidence="20">
    <location>
        <begin position="170"/>
        <end position="192"/>
    </location>
</feature>
<keyword evidence="9 18" id="KW-0863">Zinc-finger</keyword>
<comment type="pathway">
    <text evidence="3">Protein modification; protein ubiquitination.</text>
</comment>
<evidence type="ECO:0000256" key="18">
    <source>
        <dbReference type="PROSITE-ProRule" id="PRU00175"/>
    </source>
</evidence>
<keyword evidence="23" id="KW-1185">Reference proteome</keyword>
<dbReference type="Proteomes" id="UP001175271">
    <property type="component" value="Unassembled WGS sequence"/>
</dbReference>
<evidence type="ECO:0000256" key="9">
    <source>
        <dbReference type="ARBA" id="ARBA00022771"/>
    </source>
</evidence>
<dbReference type="GO" id="GO:0036503">
    <property type="term" value="P:ERAD pathway"/>
    <property type="evidence" value="ECO:0007669"/>
    <property type="project" value="TreeGrafter"/>
</dbReference>
<feature type="domain" description="RING-type" evidence="21">
    <location>
        <begin position="293"/>
        <end position="334"/>
    </location>
</feature>
<dbReference type="AlphaFoldDB" id="A0AA39HWE7"/>
<evidence type="ECO:0000256" key="17">
    <source>
        <dbReference type="ARBA" id="ARBA00078468"/>
    </source>
</evidence>
<feature type="compositionally biased region" description="Low complexity" evidence="19">
    <location>
        <begin position="543"/>
        <end position="554"/>
    </location>
</feature>
<evidence type="ECO:0000313" key="23">
    <source>
        <dbReference type="Proteomes" id="UP001175271"/>
    </source>
</evidence>
<feature type="transmembrane region" description="Helical" evidence="20">
    <location>
        <begin position="143"/>
        <end position="164"/>
    </location>
</feature>
<comment type="catalytic activity">
    <reaction evidence="1">
        <text>S-ubiquitinyl-[E2 ubiquitin-conjugating enzyme]-L-cysteine + [acceptor protein]-L-lysine = [E2 ubiquitin-conjugating enzyme]-L-cysteine + N(6)-ubiquitinyl-[acceptor protein]-L-lysine.</text>
        <dbReference type="EC" id="2.3.2.27"/>
    </reaction>
</comment>
<dbReference type="FunFam" id="3.30.40.10:FF:000088">
    <property type="entry name" value="E3 ubiquitin-protein ligase synoviolin"/>
    <property type="match status" value="1"/>
</dbReference>
<feature type="compositionally biased region" description="Polar residues" evidence="19">
    <location>
        <begin position="599"/>
        <end position="629"/>
    </location>
</feature>
<evidence type="ECO:0000256" key="5">
    <source>
        <dbReference type="ARBA" id="ARBA00012483"/>
    </source>
</evidence>
<accession>A0AA39HWE7</accession>
<sequence>MIRPSTAMVTGVSFALTALTVTNAYLEKKQFYPAVVYMTKSNASLAVMYVQIVVLGYLAFQLLRKIFFGQLRAAESEHISERMWHAIMETCLAFTVFRDELSYTFALQFLLLLFVKCFHWLSEDRVDYMERSPVITITFHTRIISLLALLSAIDSYCISSAYFYSLKAGVTAQMVFGFEYAVMMTMVAHVAIKYVLHMHDLRSLHPWENKAVYLLYAELFINFIRCILYFSFAFVMWRVHAIPLFAIRPFYMTMRAFHKAVNDVILSRRAIHAMNNLFPLASEEELNQGDNTCIICREEMTVMSGAKKLPCNHIFHPNCLRSWFQRQQTCPTCRTDILADRRTGTVPNQAAAGGNGPIPGIRVNINPGGANQAGANVPPVVFPFMAHQFAFPAAQAPPAAPPAGEQAQQPQQDQQQQQPTQQPQMPHMPMPMMPPFMPPFMMPPPPPPPPFPQPPSFAGMTDEELRAMEGNSRSALEARMRTIQNISVLLDAAMYQYGQYMAVTAQMAAAQSATPAQGEASSSSNENEASQDPVPEPEEQPQEVEQPAPAQEEVVQAEEEQPSTSTAVEPEPEQISPEPSSPEDEKLNELRQRRLARFGQNSSSSSSITDLGATSSTNVSDGAASSSDA</sequence>